<dbReference type="PANTHER" id="PTHR30055:SF226">
    <property type="entry name" value="HTH-TYPE TRANSCRIPTIONAL REGULATOR PKSA"/>
    <property type="match status" value="1"/>
</dbReference>
<protein>
    <recommendedName>
        <fullName evidence="3">HTH tetR-type domain-containing protein</fullName>
    </recommendedName>
</protein>
<dbReference type="PROSITE" id="PS50977">
    <property type="entry name" value="HTH_TETR_2"/>
    <property type="match status" value="1"/>
</dbReference>
<evidence type="ECO:0000256" key="2">
    <source>
        <dbReference type="PROSITE-ProRule" id="PRU00335"/>
    </source>
</evidence>
<dbReference type="RefSeq" id="WP_035122044.1">
    <property type="nucleotide sequence ID" value="NZ_JRNE01000048.1"/>
</dbReference>
<dbReference type="SUPFAM" id="SSF46689">
    <property type="entry name" value="Homeodomain-like"/>
    <property type="match status" value="1"/>
</dbReference>
<organism evidence="4 5">
    <name type="scientific">Corynebacterium freneyi DNF00450</name>
    <dbReference type="NCBI Taxonomy" id="1287475"/>
    <lineage>
        <taxon>Bacteria</taxon>
        <taxon>Bacillati</taxon>
        <taxon>Actinomycetota</taxon>
        <taxon>Actinomycetes</taxon>
        <taxon>Mycobacteriales</taxon>
        <taxon>Corynebacteriaceae</taxon>
        <taxon>Corynebacterium</taxon>
    </lineage>
</organism>
<evidence type="ECO:0000256" key="1">
    <source>
        <dbReference type="ARBA" id="ARBA00023125"/>
    </source>
</evidence>
<dbReference type="Pfam" id="PF00440">
    <property type="entry name" value="TetR_N"/>
    <property type="match status" value="1"/>
</dbReference>
<evidence type="ECO:0000313" key="5">
    <source>
        <dbReference type="Proteomes" id="UP000029548"/>
    </source>
</evidence>
<dbReference type="InterPro" id="IPR009057">
    <property type="entry name" value="Homeodomain-like_sf"/>
</dbReference>
<dbReference type="eggNOG" id="COG1309">
    <property type="taxonomic scope" value="Bacteria"/>
</dbReference>
<evidence type="ECO:0000259" key="3">
    <source>
        <dbReference type="PROSITE" id="PS50977"/>
    </source>
</evidence>
<dbReference type="GO" id="GO:0003700">
    <property type="term" value="F:DNA-binding transcription factor activity"/>
    <property type="evidence" value="ECO:0007669"/>
    <property type="project" value="TreeGrafter"/>
</dbReference>
<sequence length="200" mass="21985">MPRTPKQDRSKETHRKLVEATVHTLATRGVPATTVSLVAEKAGVSRGAAQHHFQTRETLIEQALGQISEERTEQFRKAIAALDVGENGAPVEEVIRLVIDFFTGELFHAATHVWSAAASDPNLAKIILPAESRLNREIFELTAEALKADLSDKPTRRFLTMLFDVARGLGLSSVLVDATEQKERAVEALSLVLGQIKRLD</sequence>
<dbReference type="AlphaFoldDB" id="A0A095Y3P0"/>
<dbReference type="InterPro" id="IPR050109">
    <property type="entry name" value="HTH-type_TetR-like_transc_reg"/>
</dbReference>
<feature type="DNA-binding region" description="H-T-H motif" evidence="2">
    <location>
        <begin position="34"/>
        <end position="53"/>
    </location>
</feature>
<dbReference type="Proteomes" id="UP000029548">
    <property type="component" value="Unassembled WGS sequence"/>
</dbReference>
<gene>
    <name evidence="4" type="ORF">HMPREF1650_06565</name>
</gene>
<dbReference type="Gene3D" id="1.10.357.10">
    <property type="entry name" value="Tetracycline Repressor, domain 2"/>
    <property type="match status" value="1"/>
</dbReference>
<evidence type="ECO:0000313" key="4">
    <source>
        <dbReference type="EMBL" id="KGF16853.1"/>
    </source>
</evidence>
<dbReference type="GO" id="GO:0000976">
    <property type="term" value="F:transcription cis-regulatory region binding"/>
    <property type="evidence" value="ECO:0007669"/>
    <property type="project" value="TreeGrafter"/>
</dbReference>
<dbReference type="InterPro" id="IPR001647">
    <property type="entry name" value="HTH_TetR"/>
</dbReference>
<comment type="caution">
    <text evidence="4">The sequence shown here is derived from an EMBL/GenBank/DDBJ whole genome shotgun (WGS) entry which is preliminary data.</text>
</comment>
<feature type="domain" description="HTH tetR-type" evidence="3">
    <location>
        <begin position="11"/>
        <end position="71"/>
    </location>
</feature>
<dbReference type="PRINTS" id="PR00455">
    <property type="entry name" value="HTHTETR"/>
</dbReference>
<dbReference type="PANTHER" id="PTHR30055">
    <property type="entry name" value="HTH-TYPE TRANSCRIPTIONAL REGULATOR RUTR"/>
    <property type="match status" value="1"/>
</dbReference>
<dbReference type="EMBL" id="JRNE01000048">
    <property type="protein sequence ID" value="KGF16853.1"/>
    <property type="molecule type" value="Genomic_DNA"/>
</dbReference>
<proteinExistence type="predicted"/>
<keyword evidence="1 2" id="KW-0238">DNA-binding</keyword>
<accession>A0A095Y3P0</accession>
<reference evidence="4 5" key="1">
    <citation type="submission" date="2014-07" db="EMBL/GenBank/DDBJ databases">
        <authorList>
            <person name="McCorrison J."/>
            <person name="Sanka R."/>
            <person name="Torralba M."/>
            <person name="Gillis M."/>
            <person name="Haft D.H."/>
            <person name="Methe B."/>
            <person name="Sutton G."/>
            <person name="Nelson K.E."/>
        </authorList>
    </citation>
    <scope>NUCLEOTIDE SEQUENCE [LARGE SCALE GENOMIC DNA]</scope>
    <source>
        <strain evidence="4 5">DNF00450</strain>
    </source>
</reference>
<name>A0A095Y3P0_9CORY</name>